<keyword evidence="4" id="KW-0238">DNA-binding</keyword>
<feature type="domain" description="Xylanolytic transcriptional activator regulatory" evidence="8">
    <location>
        <begin position="316"/>
        <end position="392"/>
    </location>
</feature>
<evidence type="ECO:0000256" key="1">
    <source>
        <dbReference type="ARBA" id="ARBA00022723"/>
    </source>
</evidence>
<dbReference type="PANTHER" id="PTHR31313">
    <property type="entry name" value="TY1 ENHANCER ACTIVATOR"/>
    <property type="match status" value="1"/>
</dbReference>
<dbReference type="InterPro" id="IPR007219">
    <property type="entry name" value="XnlR_reg_dom"/>
</dbReference>
<evidence type="ECO:0000256" key="3">
    <source>
        <dbReference type="ARBA" id="ARBA00023015"/>
    </source>
</evidence>
<dbReference type="GO" id="GO:0008270">
    <property type="term" value="F:zinc ion binding"/>
    <property type="evidence" value="ECO:0007669"/>
    <property type="project" value="InterPro"/>
</dbReference>
<dbReference type="SMART" id="SM00906">
    <property type="entry name" value="Fungal_trans"/>
    <property type="match status" value="1"/>
</dbReference>
<evidence type="ECO:0000256" key="5">
    <source>
        <dbReference type="ARBA" id="ARBA00023163"/>
    </source>
</evidence>
<evidence type="ECO:0000313" key="10">
    <source>
        <dbReference type="Proteomes" id="UP001172681"/>
    </source>
</evidence>
<keyword evidence="6" id="KW-0539">Nucleus</keyword>
<proteinExistence type="predicted"/>
<dbReference type="PANTHER" id="PTHR31313:SF81">
    <property type="entry name" value="TY1 ENHANCER ACTIVATOR"/>
    <property type="match status" value="1"/>
</dbReference>
<evidence type="ECO:0000256" key="6">
    <source>
        <dbReference type="ARBA" id="ARBA00023242"/>
    </source>
</evidence>
<reference evidence="9" key="1">
    <citation type="submission" date="2022-10" db="EMBL/GenBank/DDBJ databases">
        <title>Culturing micro-colonial fungi from biological soil crusts in the Mojave desert and describing Neophaeococcomyces mojavensis, and introducing the new genera and species Taxawa tesnikishii.</title>
        <authorList>
            <person name="Kurbessoian T."/>
            <person name="Stajich J.E."/>
        </authorList>
    </citation>
    <scope>NUCLEOTIDE SEQUENCE</scope>
    <source>
        <strain evidence="9">TK_35</strain>
    </source>
</reference>
<feature type="region of interest" description="Disordered" evidence="7">
    <location>
        <begin position="55"/>
        <end position="92"/>
    </location>
</feature>
<organism evidence="9 10">
    <name type="scientific">Knufia peltigerae</name>
    <dbReference type="NCBI Taxonomy" id="1002370"/>
    <lineage>
        <taxon>Eukaryota</taxon>
        <taxon>Fungi</taxon>
        <taxon>Dikarya</taxon>
        <taxon>Ascomycota</taxon>
        <taxon>Pezizomycotina</taxon>
        <taxon>Eurotiomycetes</taxon>
        <taxon>Chaetothyriomycetidae</taxon>
        <taxon>Chaetothyriales</taxon>
        <taxon>Trichomeriaceae</taxon>
        <taxon>Knufia</taxon>
    </lineage>
</organism>
<comment type="caution">
    <text evidence="9">The sequence shown here is derived from an EMBL/GenBank/DDBJ whole genome shotgun (WGS) entry which is preliminary data.</text>
</comment>
<keyword evidence="2" id="KW-0862">Zinc</keyword>
<dbReference type="GO" id="GO:0006351">
    <property type="term" value="P:DNA-templated transcription"/>
    <property type="evidence" value="ECO:0007669"/>
    <property type="project" value="InterPro"/>
</dbReference>
<evidence type="ECO:0000256" key="4">
    <source>
        <dbReference type="ARBA" id="ARBA00023125"/>
    </source>
</evidence>
<protein>
    <recommendedName>
        <fullName evidence="8">Xylanolytic transcriptional activator regulatory domain-containing protein</fullName>
    </recommendedName>
</protein>
<evidence type="ECO:0000259" key="8">
    <source>
        <dbReference type="SMART" id="SM00906"/>
    </source>
</evidence>
<dbReference type="Pfam" id="PF04082">
    <property type="entry name" value="Fungal_trans"/>
    <property type="match status" value="1"/>
</dbReference>
<keyword evidence="5" id="KW-0804">Transcription</keyword>
<evidence type="ECO:0000256" key="7">
    <source>
        <dbReference type="SAM" id="MobiDB-lite"/>
    </source>
</evidence>
<feature type="compositionally biased region" description="Low complexity" evidence="7">
    <location>
        <begin position="55"/>
        <end position="76"/>
    </location>
</feature>
<keyword evidence="1" id="KW-0479">Metal-binding</keyword>
<dbReference type="Proteomes" id="UP001172681">
    <property type="component" value="Unassembled WGS sequence"/>
</dbReference>
<dbReference type="CDD" id="cd12148">
    <property type="entry name" value="fungal_TF_MHR"/>
    <property type="match status" value="1"/>
</dbReference>
<sequence length="660" mass="73801">MNEECQYPLQARHQSVQTTVLTSHRSRYSREYILDLESQIKELKAVVESIQNLPQQPQDLQSQQQAQPQALAQTQPQSPPVPDFISYPSDSLSEPHALSELQLPHGSRSLDSDSCSPFLTESLGASASHVVESTPESDPAESLIIRLCETQGKLSYQEDGQIRYFGPTSSVHLTESVNSIFRYCNDVSQPGASFDQDVPWAMRQYLLDIYWKYQHGSLPIVHKEAFLAGMETGVGPYFSRCLLLCILASAARLCVSPEIRTLAIAMEGAGSYERPILLKQAEDCLEEELLNPSLTTIQSLMLLSIVDCTKSKDSTGWMRSGHACRLAFDLGLHRDVSHLPHSGLSSLELDVRRVIFWGCVCFDRNWSIYLGRPHVINTSDVTVPRPDRNAASWDIRLFAAWVELQDLSGYISERVNSNTCFKGDIAFYMDALHLWKESLDQTLTFFPGAPPGVYSLHIHYSALIIVLNRRHAEFGKRDKSDVLTSEKARKACVDNALAITDLVKNYMVHHSSMNTMAGPVLYNITVAIMILIADVAAKHNGGPSETSTAVGILMDAIRQRAVNEVVARQVLQIVDTIMQVCHLNRGDRYNTAVPFKDSRFPEVNWEASSSPSADKMSPKHTYDDDPLSFVLDPSIFDTVFEFPLKNDLLNILSKEKFEGD</sequence>
<dbReference type="InterPro" id="IPR051615">
    <property type="entry name" value="Transcr_Regulatory_Elem"/>
</dbReference>
<keyword evidence="10" id="KW-1185">Reference proteome</keyword>
<dbReference type="GO" id="GO:0003677">
    <property type="term" value="F:DNA binding"/>
    <property type="evidence" value="ECO:0007669"/>
    <property type="project" value="UniProtKB-KW"/>
</dbReference>
<gene>
    <name evidence="9" type="ORF">H2204_000353</name>
</gene>
<accession>A0AA38YEI6</accession>
<evidence type="ECO:0000313" key="9">
    <source>
        <dbReference type="EMBL" id="KAJ9646661.1"/>
    </source>
</evidence>
<evidence type="ECO:0000256" key="2">
    <source>
        <dbReference type="ARBA" id="ARBA00022833"/>
    </source>
</evidence>
<dbReference type="AlphaFoldDB" id="A0AA38YEI6"/>
<name>A0AA38YEI6_9EURO</name>
<dbReference type="EMBL" id="JAPDRN010000002">
    <property type="protein sequence ID" value="KAJ9646661.1"/>
    <property type="molecule type" value="Genomic_DNA"/>
</dbReference>
<keyword evidence="3" id="KW-0805">Transcription regulation</keyword>